<protein>
    <recommendedName>
        <fullName evidence="4">Protein kinase domain-containing protein</fullName>
    </recommendedName>
</protein>
<dbReference type="PaxDb" id="35128-Thaps269889"/>
<dbReference type="RefSeq" id="XP_002294432.1">
    <property type="nucleotide sequence ID" value="XM_002294396.1"/>
</dbReference>
<dbReference type="InParanoid" id="B8CDU0"/>
<reference evidence="2 3" key="1">
    <citation type="journal article" date="2004" name="Science">
        <title>The genome of the diatom Thalassiosira pseudonana: ecology, evolution, and metabolism.</title>
        <authorList>
            <person name="Armbrust E.V."/>
            <person name="Berges J.A."/>
            <person name="Bowler C."/>
            <person name="Green B.R."/>
            <person name="Martinez D."/>
            <person name="Putnam N.H."/>
            <person name="Zhou S."/>
            <person name="Allen A.E."/>
            <person name="Apt K.E."/>
            <person name="Bechner M."/>
            <person name="Brzezinski M.A."/>
            <person name="Chaal B.K."/>
            <person name="Chiovitti A."/>
            <person name="Davis A.K."/>
            <person name="Demarest M.S."/>
            <person name="Detter J.C."/>
            <person name="Glavina T."/>
            <person name="Goodstein D."/>
            <person name="Hadi M.Z."/>
            <person name="Hellsten U."/>
            <person name="Hildebrand M."/>
            <person name="Jenkins B.D."/>
            <person name="Jurka J."/>
            <person name="Kapitonov V.V."/>
            <person name="Kroger N."/>
            <person name="Lau W.W."/>
            <person name="Lane T.W."/>
            <person name="Larimer F.W."/>
            <person name="Lippmeier J.C."/>
            <person name="Lucas S."/>
            <person name="Medina M."/>
            <person name="Montsant A."/>
            <person name="Obornik M."/>
            <person name="Parker M.S."/>
            <person name="Palenik B."/>
            <person name="Pazour G.J."/>
            <person name="Richardson P.M."/>
            <person name="Rynearson T.A."/>
            <person name="Saito M.A."/>
            <person name="Schwartz D.C."/>
            <person name="Thamatrakoln K."/>
            <person name="Valentin K."/>
            <person name="Vardi A."/>
            <person name="Wilkerson F.P."/>
            <person name="Rokhsar D.S."/>
        </authorList>
    </citation>
    <scope>NUCLEOTIDE SEQUENCE [LARGE SCALE GENOMIC DNA]</scope>
    <source>
        <strain evidence="2 3">CCMP1335</strain>
    </source>
</reference>
<evidence type="ECO:0008006" key="4">
    <source>
        <dbReference type="Google" id="ProtNLM"/>
    </source>
</evidence>
<sequence>MYEAICGVPLSPYACRGKRDMSANEVAKIGRWDELSLERALRHVDTDEHNALDVLRRLLHHNPNQRCNSLREALEHPFFSTGSSEDRVLKARDSDARSARTARTSASVQSHQVPSTIRDASAKNGLSEGLRFLDHKENTMNGIPRSTNNRVKGGAESVVSQKSHNSTMSFGSKLKMRGLRDRVKAGFTSRKQAI</sequence>
<dbReference type="eggNOG" id="ENOG502SZBC">
    <property type="taxonomic scope" value="Eukaryota"/>
</dbReference>
<gene>
    <name evidence="2" type="ORF">THAPSDRAFT_269889</name>
</gene>
<proteinExistence type="predicted"/>
<dbReference type="EMBL" id="CM000651">
    <property type="protein sequence ID" value="EED88266.1"/>
    <property type="molecule type" value="Genomic_DNA"/>
</dbReference>
<feature type="region of interest" description="Disordered" evidence="1">
    <location>
        <begin position="81"/>
        <end position="116"/>
    </location>
</feature>
<feature type="compositionally biased region" description="Basic and acidic residues" evidence="1">
    <location>
        <begin position="84"/>
        <end position="98"/>
    </location>
</feature>
<evidence type="ECO:0000313" key="3">
    <source>
        <dbReference type="Proteomes" id="UP000001449"/>
    </source>
</evidence>
<dbReference type="AlphaFoldDB" id="B8CDU0"/>
<dbReference type="Gene3D" id="1.10.510.10">
    <property type="entry name" value="Transferase(Phosphotransferase) domain 1"/>
    <property type="match status" value="1"/>
</dbReference>
<evidence type="ECO:0000313" key="2">
    <source>
        <dbReference type="EMBL" id="EED88266.1"/>
    </source>
</evidence>
<dbReference type="SUPFAM" id="SSF56112">
    <property type="entry name" value="Protein kinase-like (PK-like)"/>
    <property type="match status" value="1"/>
</dbReference>
<accession>B8CDU0</accession>
<organism evidence="2 3">
    <name type="scientific">Thalassiosira pseudonana</name>
    <name type="common">Marine diatom</name>
    <name type="synonym">Cyclotella nana</name>
    <dbReference type="NCBI Taxonomy" id="35128"/>
    <lineage>
        <taxon>Eukaryota</taxon>
        <taxon>Sar</taxon>
        <taxon>Stramenopiles</taxon>
        <taxon>Ochrophyta</taxon>
        <taxon>Bacillariophyta</taxon>
        <taxon>Coscinodiscophyceae</taxon>
        <taxon>Thalassiosirophycidae</taxon>
        <taxon>Thalassiosirales</taxon>
        <taxon>Thalassiosiraceae</taxon>
        <taxon>Thalassiosira</taxon>
    </lineage>
</organism>
<dbReference type="KEGG" id="tps:THAPSDRAFT_269889"/>
<dbReference type="GeneID" id="7453102"/>
<dbReference type="HOGENOM" id="CLU_1405117_0_0_1"/>
<evidence type="ECO:0000256" key="1">
    <source>
        <dbReference type="SAM" id="MobiDB-lite"/>
    </source>
</evidence>
<dbReference type="Proteomes" id="UP000001449">
    <property type="component" value="Chromosome 17"/>
</dbReference>
<keyword evidence="3" id="KW-1185">Reference proteome</keyword>
<name>B8CDU0_THAPS</name>
<dbReference type="InterPro" id="IPR011009">
    <property type="entry name" value="Kinase-like_dom_sf"/>
</dbReference>
<reference evidence="2 3" key="2">
    <citation type="journal article" date="2008" name="Nature">
        <title>The Phaeodactylum genome reveals the evolutionary history of diatom genomes.</title>
        <authorList>
            <person name="Bowler C."/>
            <person name="Allen A.E."/>
            <person name="Badger J.H."/>
            <person name="Grimwood J."/>
            <person name="Jabbari K."/>
            <person name="Kuo A."/>
            <person name="Maheswari U."/>
            <person name="Martens C."/>
            <person name="Maumus F."/>
            <person name="Otillar R.P."/>
            <person name="Rayko E."/>
            <person name="Salamov A."/>
            <person name="Vandepoele K."/>
            <person name="Beszteri B."/>
            <person name="Gruber A."/>
            <person name="Heijde M."/>
            <person name="Katinka M."/>
            <person name="Mock T."/>
            <person name="Valentin K."/>
            <person name="Verret F."/>
            <person name="Berges J.A."/>
            <person name="Brownlee C."/>
            <person name="Cadoret J.P."/>
            <person name="Chiovitti A."/>
            <person name="Choi C.J."/>
            <person name="Coesel S."/>
            <person name="De Martino A."/>
            <person name="Detter J.C."/>
            <person name="Durkin C."/>
            <person name="Falciatore A."/>
            <person name="Fournet J."/>
            <person name="Haruta M."/>
            <person name="Huysman M.J."/>
            <person name="Jenkins B.D."/>
            <person name="Jiroutova K."/>
            <person name="Jorgensen R.E."/>
            <person name="Joubert Y."/>
            <person name="Kaplan A."/>
            <person name="Kroger N."/>
            <person name="Kroth P.G."/>
            <person name="La Roche J."/>
            <person name="Lindquist E."/>
            <person name="Lommer M."/>
            <person name="Martin-Jezequel V."/>
            <person name="Lopez P.J."/>
            <person name="Lucas S."/>
            <person name="Mangogna M."/>
            <person name="McGinnis K."/>
            <person name="Medlin L.K."/>
            <person name="Montsant A."/>
            <person name="Oudot-Le Secq M.P."/>
            <person name="Napoli C."/>
            <person name="Obornik M."/>
            <person name="Parker M.S."/>
            <person name="Petit J.L."/>
            <person name="Porcel B.M."/>
            <person name="Poulsen N."/>
            <person name="Robison M."/>
            <person name="Rychlewski L."/>
            <person name="Rynearson T.A."/>
            <person name="Schmutz J."/>
            <person name="Shapiro H."/>
            <person name="Siaut M."/>
            <person name="Stanley M."/>
            <person name="Sussman M.R."/>
            <person name="Taylor A.R."/>
            <person name="Vardi A."/>
            <person name="von Dassow P."/>
            <person name="Vyverman W."/>
            <person name="Willis A."/>
            <person name="Wyrwicz L.S."/>
            <person name="Rokhsar D.S."/>
            <person name="Weissenbach J."/>
            <person name="Armbrust E.V."/>
            <person name="Green B.R."/>
            <person name="Van de Peer Y."/>
            <person name="Grigoriev I.V."/>
        </authorList>
    </citation>
    <scope>NUCLEOTIDE SEQUENCE [LARGE SCALE GENOMIC DNA]</scope>
    <source>
        <strain evidence="2 3">CCMP1335</strain>
    </source>
</reference>